<dbReference type="EMBL" id="VXIV02001593">
    <property type="protein sequence ID" value="KAF6031508.1"/>
    <property type="molecule type" value="Genomic_DNA"/>
</dbReference>
<keyword evidence="3" id="KW-0418">Kinase</keyword>
<dbReference type="GO" id="GO:0005524">
    <property type="term" value="F:ATP binding"/>
    <property type="evidence" value="ECO:0007669"/>
    <property type="project" value="UniProtKB-UniRule"/>
</dbReference>
<dbReference type="AlphaFoldDB" id="A0A7J7K1N0"/>
<dbReference type="PROSITE" id="PS50011">
    <property type="entry name" value="PROTEIN_KINASE_DOM"/>
    <property type="match status" value="1"/>
</dbReference>
<keyword evidence="4 5" id="KW-0067">ATP-binding</keyword>
<dbReference type="InterPro" id="IPR050538">
    <property type="entry name" value="MAP_kinase_kinase_kinase"/>
</dbReference>
<evidence type="ECO:0000256" key="2">
    <source>
        <dbReference type="ARBA" id="ARBA00022741"/>
    </source>
</evidence>
<dbReference type="Proteomes" id="UP000593567">
    <property type="component" value="Unassembled WGS sequence"/>
</dbReference>
<dbReference type="PANTHER" id="PTHR48016:SF60">
    <property type="entry name" value="MITOGEN-ACTIVATED PROTEIN KINASE KINASE KINASE 19"/>
    <property type="match status" value="1"/>
</dbReference>
<evidence type="ECO:0000256" key="1">
    <source>
        <dbReference type="ARBA" id="ARBA00022679"/>
    </source>
</evidence>
<dbReference type="PANTHER" id="PTHR48016">
    <property type="entry name" value="MAP KINASE KINASE KINASE SSK2-RELATED-RELATED"/>
    <property type="match status" value="1"/>
</dbReference>
<keyword evidence="1" id="KW-0808">Transferase</keyword>
<evidence type="ECO:0000313" key="8">
    <source>
        <dbReference type="EMBL" id="KAF6031508.1"/>
    </source>
</evidence>
<feature type="region of interest" description="Disordered" evidence="6">
    <location>
        <begin position="161"/>
        <end position="258"/>
    </location>
</feature>
<dbReference type="PROSITE" id="PS00107">
    <property type="entry name" value="PROTEIN_KINASE_ATP"/>
    <property type="match status" value="1"/>
</dbReference>
<keyword evidence="2 5" id="KW-0547">Nucleotide-binding</keyword>
<dbReference type="SUPFAM" id="SSF54277">
    <property type="entry name" value="CAD &amp; PB1 domains"/>
    <property type="match status" value="1"/>
</dbReference>
<evidence type="ECO:0000313" key="9">
    <source>
        <dbReference type="Proteomes" id="UP000593567"/>
    </source>
</evidence>
<dbReference type="Pfam" id="PF00069">
    <property type="entry name" value="Pkinase"/>
    <property type="match status" value="1"/>
</dbReference>
<reference evidence="8" key="1">
    <citation type="submission" date="2020-06" db="EMBL/GenBank/DDBJ databases">
        <title>Draft genome of Bugula neritina, a colonial animal packing powerful symbionts and potential medicines.</title>
        <authorList>
            <person name="Rayko M."/>
        </authorList>
    </citation>
    <scope>NUCLEOTIDE SEQUENCE [LARGE SCALE GENOMIC DNA]</scope>
    <source>
        <strain evidence="8">Kwan_BN1</strain>
    </source>
</reference>
<proteinExistence type="predicted"/>
<feature type="compositionally biased region" description="Polar residues" evidence="6">
    <location>
        <begin position="194"/>
        <end position="207"/>
    </location>
</feature>
<evidence type="ECO:0000259" key="7">
    <source>
        <dbReference type="PROSITE" id="PS50011"/>
    </source>
</evidence>
<dbReference type="InterPro" id="IPR011009">
    <property type="entry name" value="Kinase-like_dom_sf"/>
</dbReference>
<accession>A0A7J7K1N0</accession>
<dbReference type="OrthoDB" id="8693905at2759"/>
<evidence type="ECO:0000256" key="3">
    <source>
        <dbReference type="ARBA" id="ARBA00022777"/>
    </source>
</evidence>
<dbReference type="GO" id="GO:0004672">
    <property type="term" value="F:protein kinase activity"/>
    <property type="evidence" value="ECO:0007669"/>
    <property type="project" value="InterPro"/>
</dbReference>
<dbReference type="InterPro" id="IPR000719">
    <property type="entry name" value="Prot_kinase_dom"/>
</dbReference>
<gene>
    <name evidence="8" type="ORF">EB796_010140</name>
</gene>
<feature type="domain" description="Protein kinase" evidence="7">
    <location>
        <begin position="282"/>
        <end position="352"/>
    </location>
</feature>
<evidence type="ECO:0000256" key="4">
    <source>
        <dbReference type="ARBA" id="ARBA00022840"/>
    </source>
</evidence>
<dbReference type="SUPFAM" id="SSF56112">
    <property type="entry name" value="Protein kinase-like (PK-like)"/>
    <property type="match status" value="1"/>
</dbReference>
<feature type="binding site" evidence="5">
    <location>
        <position position="311"/>
    </location>
    <ligand>
        <name>ATP</name>
        <dbReference type="ChEBI" id="CHEBI:30616"/>
    </ligand>
</feature>
<organism evidence="8 9">
    <name type="scientific">Bugula neritina</name>
    <name type="common">Brown bryozoan</name>
    <name type="synonym">Sertularia neritina</name>
    <dbReference type="NCBI Taxonomy" id="10212"/>
    <lineage>
        <taxon>Eukaryota</taxon>
        <taxon>Metazoa</taxon>
        <taxon>Spiralia</taxon>
        <taxon>Lophotrochozoa</taxon>
        <taxon>Bryozoa</taxon>
        <taxon>Gymnolaemata</taxon>
        <taxon>Cheilostomatida</taxon>
        <taxon>Flustrina</taxon>
        <taxon>Buguloidea</taxon>
        <taxon>Bugulidae</taxon>
        <taxon>Bugula</taxon>
    </lineage>
</organism>
<comment type="caution">
    <text evidence="8">The sequence shown here is derived from an EMBL/GenBank/DDBJ whole genome shotgun (WGS) entry which is preliminary data.</text>
</comment>
<dbReference type="Gene3D" id="3.10.20.90">
    <property type="entry name" value="Phosphatidylinositol 3-kinase Catalytic Subunit, Chain A, domain 1"/>
    <property type="match status" value="1"/>
</dbReference>
<sequence length="352" mass="38859">MATDPKDVNQTLTEIERLLRGASLLSQPNAKLSSTSQEQKLKLMYNNEVRAITFTKPVKYDHLLLKAKELFGPFKHIYHHHHHGQEFKISDQHDLSAVLTQYSSQSSSIKLYIRSGSRVSTTGSAEGEFIPEDDDYLSTQTRCKLPYISSRVSVYSDPGYETPSLTASERNSGSTFPYRRVDAGPLHKGGSDGNEVSTLPRSIQKRPNLNPVIYRIDNSSNNSTSNLSIGSNSSNRAPSIGNISTGSSNSGLIDNSDNSKNSAIANLKSLKNPRSPAQPKNWKRGKQLGAGAFGCVYLCYDADTGRELAVKQVNLGTVDFQVSKEVRALESEIALLKNLHHERIVQCQYLAR</sequence>
<protein>
    <submittedName>
        <fullName evidence="8">MAP3K2</fullName>
    </submittedName>
</protein>
<keyword evidence="9" id="KW-1185">Reference proteome</keyword>
<evidence type="ECO:0000256" key="5">
    <source>
        <dbReference type="PROSITE-ProRule" id="PRU10141"/>
    </source>
</evidence>
<feature type="compositionally biased region" description="Polar residues" evidence="6">
    <location>
        <begin position="163"/>
        <end position="175"/>
    </location>
</feature>
<dbReference type="InterPro" id="IPR017441">
    <property type="entry name" value="Protein_kinase_ATP_BS"/>
</dbReference>
<name>A0A7J7K1N0_BUGNE</name>
<dbReference type="Gene3D" id="3.30.200.20">
    <property type="entry name" value="Phosphorylase Kinase, domain 1"/>
    <property type="match status" value="1"/>
</dbReference>
<feature type="compositionally biased region" description="Low complexity" evidence="6">
    <location>
        <begin position="218"/>
        <end position="251"/>
    </location>
</feature>
<evidence type="ECO:0000256" key="6">
    <source>
        <dbReference type="SAM" id="MobiDB-lite"/>
    </source>
</evidence>